<proteinExistence type="predicted"/>
<evidence type="ECO:0000256" key="1">
    <source>
        <dbReference type="SAM" id="MobiDB-lite"/>
    </source>
</evidence>
<evidence type="ECO:0000313" key="3">
    <source>
        <dbReference type="EMBL" id="KAI1898544.1"/>
    </source>
</evidence>
<dbReference type="EMBL" id="JAERUA010000006">
    <property type="protein sequence ID" value="KAI1898544.1"/>
    <property type="molecule type" value="Genomic_DNA"/>
</dbReference>
<gene>
    <name evidence="3" type="ORF">AGOR_G00073450</name>
</gene>
<keyword evidence="4" id="KW-1185">Reference proteome</keyword>
<evidence type="ECO:0000256" key="2">
    <source>
        <dbReference type="SAM" id="Phobius"/>
    </source>
</evidence>
<sequence length="110" mass="12101">MPDNHVIFGKATFIQVGGDCNGTGFSSSLLLALGGVITTQLIVILILLYRAAHTSGKKLNSGKTSQKHSEDKQNEDPDMLNYAALNFTQNKRKPRRQQDLDTHVVYAATR</sequence>
<evidence type="ECO:0000313" key="4">
    <source>
        <dbReference type="Proteomes" id="UP000829720"/>
    </source>
</evidence>
<organism evidence="3 4">
    <name type="scientific">Albula goreensis</name>
    <dbReference type="NCBI Taxonomy" id="1534307"/>
    <lineage>
        <taxon>Eukaryota</taxon>
        <taxon>Metazoa</taxon>
        <taxon>Chordata</taxon>
        <taxon>Craniata</taxon>
        <taxon>Vertebrata</taxon>
        <taxon>Euteleostomi</taxon>
        <taxon>Actinopterygii</taxon>
        <taxon>Neopterygii</taxon>
        <taxon>Teleostei</taxon>
        <taxon>Albuliformes</taxon>
        <taxon>Albulidae</taxon>
        <taxon>Albula</taxon>
    </lineage>
</organism>
<reference evidence="3" key="1">
    <citation type="submission" date="2021-01" db="EMBL/GenBank/DDBJ databases">
        <authorList>
            <person name="Zahm M."/>
            <person name="Roques C."/>
            <person name="Cabau C."/>
            <person name="Klopp C."/>
            <person name="Donnadieu C."/>
            <person name="Jouanno E."/>
            <person name="Lampietro C."/>
            <person name="Louis A."/>
            <person name="Herpin A."/>
            <person name="Echchiki A."/>
            <person name="Berthelot C."/>
            <person name="Parey E."/>
            <person name="Roest-Crollius H."/>
            <person name="Braasch I."/>
            <person name="Postlethwait J."/>
            <person name="Bobe J."/>
            <person name="Montfort J."/>
            <person name="Bouchez O."/>
            <person name="Begum T."/>
            <person name="Mejri S."/>
            <person name="Adams A."/>
            <person name="Chen W.-J."/>
            <person name="Guiguen Y."/>
        </authorList>
    </citation>
    <scope>NUCLEOTIDE SEQUENCE</scope>
    <source>
        <tissue evidence="3">Blood</tissue>
    </source>
</reference>
<dbReference type="OrthoDB" id="9932608at2759"/>
<comment type="caution">
    <text evidence="3">The sequence shown here is derived from an EMBL/GenBank/DDBJ whole genome shotgun (WGS) entry which is preliminary data.</text>
</comment>
<dbReference type="AlphaFoldDB" id="A0A8T3DRV8"/>
<dbReference type="Proteomes" id="UP000829720">
    <property type="component" value="Unassembled WGS sequence"/>
</dbReference>
<keyword evidence="2" id="KW-0472">Membrane</keyword>
<accession>A0A8T3DRV8</accession>
<protein>
    <submittedName>
        <fullName evidence="3">Uncharacterized protein</fullName>
    </submittedName>
</protein>
<keyword evidence="2" id="KW-0812">Transmembrane</keyword>
<feature type="transmembrane region" description="Helical" evidence="2">
    <location>
        <begin position="29"/>
        <end position="49"/>
    </location>
</feature>
<name>A0A8T3DRV8_9TELE</name>
<keyword evidence="2" id="KW-1133">Transmembrane helix</keyword>
<feature type="region of interest" description="Disordered" evidence="1">
    <location>
        <begin position="56"/>
        <end position="110"/>
    </location>
</feature>